<evidence type="ECO:0000313" key="1">
    <source>
        <dbReference type="EMBL" id="DAG01679.1"/>
    </source>
</evidence>
<reference evidence="1" key="1">
    <citation type="journal article" date="2021" name="Proc. Natl. Acad. Sci. U.S.A.">
        <title>A Catalog of Tens of Thousands of Viruses from Human Metagenomes Reveals Hidden Associations with Chronic Diseases.</title>
        <authorList>
            <person name="Tisza M.J."/>
            <person name="Buck C.B."/>
        </authorList>
    </citation>
    <scope>NUCLEOTIDE SEQUENCE</scope>
    <source>
        <strain evidence="1">Ct87j35</strain>
    </source>
</reference>
<proteinExistence type="predicted"/>
<name>A0A8S5V4Z1_9CAUD</name>
<organism evidence="1">
    <name type="scientific">Siphoviridae sp. ct87j35</name>
    <dbReference type="NCBI Taxonomy" id="2825356"/>
    <lineage>
        <taxon>Viruses</taxon>
        <taxon>Duplodnaviria</taxon>
        <taxon>Heunggongvirae</taxon>
        <taxon>Uroviricota</taxon>
        <taxon>Caudoviricetes</taxon>
    </lineage>
</organism>
<dbReference type="EMBL" id="BK016196">
    <property type="protein sequence ID" value="DAG01679.1"/>
    <property type="molecule type" value="Genomic_DNA"/>
</dbReference>
<protein>
    <submittedName>
        <fullName evidence="1">Uncharacterized protein</fullName>
    </submittedName>
</protein>
<accession>A0A8S5V4Z1</accession>
<sequence length="240" mass="28014">MKGKKVAKVYNEQAMLKDLKDRKLQVIPVKQNVREIGKINDYVKRIKYIIIGSNNIGVVRDDGKVEEFCGRNHGVMRQPKRWWFKDAMHLKPCKSDQDRYKTVMLGMRTTRAFAQLYGIFQDIVDRNGETRDTYDGFEVNHMDCSGSWVDDADETWANLELVTDHENGRAGKASHRLFDNDIWCSFSASDTEFVSYVLSDEFTVDEFWKLYPKTKFKIGRTVTREFSHKRGVKTLTCMIK</sequence>